<dbReference type="Proteomes" id="UP001362899">
    <property type="component" value="Unassembled WGS sequence"/>
</dbReference>
<reference evidence="3 4" key="1">
    <citation type="journal article" date="2023" name="Elife">
        <title>Identification of key yeast species and microbe-microbe interactions impacting larval growth of Drosophila in the wild.</title>
        <authorList>
            <person name="Mure A."/>
            <person name="Sugiura Y."/>
            <person name="Maeda R."/>
            <person name="Honda K."/>
            <person name="Sakurai N."/>
            <person name="Takahashi Y."/>
            <person name="Watada M."/>
            <person name="Katoh T."/>
            <person name="Gotoh A."/>
            <person name="Gotoh Y."/>
            <person name="Taniguchi I."/>
            <person name="Nakamura K."/>
            <person name="Hayashi T."/>
            <person name="Katayama T."/>
            <person name="Uemura T."/>
            <person name="Hattori Y."/>
        </authorList>
    </citation>
    <scope>NUCLEOTIDE SEQUENCE [LARGE SCALE GENOMIC DNA]</scope>
    <source>
        <strain evidence="3 4">SB-73</strain>
    </source>
</reference>
<dbReference type="GO" id="GO:0005739">
    <property type="term" value="C:mitochondrion"/>
    <property type="evidence" value="ECO:0007669"/>
    <property type="project" value="TreeGrafter"/>
</dbReference>
<keyword evidence="4" id="KW-1185">Reference proteome</keyword>
<dbReference type="GO" id="GO:0034551">
    <property type="term" value="P:mitochondrial respiratory chain complex III assembly"/>
    <property type="evidence" value="ECO:0007669"/>
    <property type="project" value="TreeGrafter"/>
</dbReference>
<dbReference type="InterPro" id="IPR007129">
    <property type="entry name" value="Ubiqinol_cyt_c_chaperone_CPB3"/>
</dbReference>
<dbReference type="AlphaFoldDB" id="A0AAV5RPZ8"/>
<evidence type="ECO:0000256" key="1">
    <source>
        <dbReference type="ARBA" id="ARBA00006407"/>
    </source>
</evidence>
<dbReference type="EMBL" id="BTGC01000008">
    <property type="protein sequence ID" value="GMM52609.1"/>
    <property type="molecule type" value="Genomic_DNA"/>
</dbReference>
<dbReference type="Pfam" id="PF03981">
    <property type="entry name" value="Ubiq_cyt_C_chap"/>
    <property type="match status" value="1"/>
</dbReference>
<gene>
    <name evidence="3" type="ORF">DASB73_035720</name>
</gene>
<evidence type="ECO:0000259" key="2">
    <source>
        <dbReference type="Pfam" id="PF03981"/>
    </source>
</evidence>
<dbReference type="PANTHER" id="PTHR12184:SF1">
    <property type="entry name" value="UBIQUINOL-CYTOCHROME-C REDUCTASE COMPLEX ASSEMBLY FACTOR 1"/>
    <property type="match status" value="1"/>
</dbReference>
<comment type="caution">
    <text evidence="3">The sequence shown here is derived from an EMBL/GenBank/DDBJ whole genome shotgun (WGS) entry which is preliminary data.</text>
</comment>
<name>A0AAV5RPZ8_STABA</name>
<proteinExistence type="inferred from homology"/>
<dbReference type="PANTHER" id="PTHR12184">
    <property type="entry name" value="UBIQUINOL-CYTOCHROME C REDUCTASE COMPLEX ASSEMBLY FACTOR 1 FAMILY MEMBER"/>
    <property type="match status" value="1"/>
</dbReference>
<dbReference type="InterPro" id="IPR021150">
    <property type="entry name" value="Ubiq_cyt_c_chap"/>
</dbReference>
<evidence type="ECO:0000313" key="4">
    <source>
        <dbReference type="Proteomes" id="UP001362899"/>
    </source>
</evidence>
<comment type="similarity">
    <text evidence="1">Belongs to the CBP3 family.</text>
</comment>
<evidence type="ECO:0000313" key="3">
    <source>
        <dbReference type="EMBL" id="GMM52609.1"/>
    </source>
</evidence>
<organism evidence="3 4">
    <name type="scientific">Starmerella bacillaris</name>
    <name type="common">Yeast</name>
    <name type="synonym">Candida zemplinina</name>
    <dbReference type="NCBI Taxonomy" id="1247836"/>
    <lineage>
        <taxon>Eukaryota</taxon>
        <taxon>Fungi</taxon>
        <taxon>Dikarya</taxon>
        <taxon>Ascomycota</taxon>
        <taxon>Saccharomycotina</taxon>
        <taxon>Dipodascomycetes</taxon>
        <taxon>Dipodascales</taxon>
        <taxon>Trichomonascaceae</taxon>
        <taxon>Starmerella</taxon>
    </lineage>
</organism>
<sequence>MRRFTTTVFRALESASPEAKQAIKTVNAAKDSTKPVPPAKVKPYEKHTVVDTTVEENLVATPVAPLTDLKTANLITHILHQYKRDNAVFHKEMPAWQSVLGDKVISTFNLDMDRIRSGPVAGSIYRDLCKSQAYFEKDCPMTPSAEFYYKRLGMPQTFFQWFQIEALHIWMLYVRMRVMPRKYCKEYQQKLVNGVFQDIDYQLREVLRVDSDRTTNNYKKQFSQQLRGSVFSYDEAILGGDTVLASALWRNLYAQSDVVDLTVLEHLVQYVRANLYILGNMSDTDFAGGLFQFLDIRYQYEPLSNDQLSKLEKLIESTRNSSNAPGSKTVLSDEGW</sequence>
<feature type="domain" description="Ubiquinol-cytochrome c chaperone" evidence="2">
    <location>
        <begin position="151"/>
        <end position="292"/>
    </location>
</feature>
<accession>A0AAV5RPZ8</accession>
<protein>
    <submittedName>
        <fullName evidence="3">Cbp3 protein</fullName>
    </submittedName>
</protein>